<name>A0A098C473_9BACT</name>
<keyword evidence="1" id="KW-1133">Transmembrane helix</keyword>
<dbReference type="Proteomes" id="UP000032417">
    <property type="component" value="Chromosome 1"/>
</dbReference>
<sequence>MNTKKILIWAFRIILLTILYFPIWILGTLAIGDLMPTTASEPGLVSDANGMLIIGLINTILIIGIIVSSRWYGWRLALLLALAYYGSFTFITQVETWYFLTDLTVSPKLLPRLFLMGLSIPFIYIPLAILICNKWKKRDVIVGDKKMLMPFKQLLLKLGILAVTYLVIYWLAGYFIAWQNPELRAFYGSSGEIAPFFEHTFDTFIESPSLILLQLARGILFAVIAIPIIRGSRVKPWLTGLLVAFLLALPHLGHIMPNPLMPIASVRFSHMVETSTSTFIFGLIIVWLLHRRHYNVKDLFSKKQTGLPNVER</sequence>
<evidence type="ECO:0000256" key="1">
    <source>
        <dbReference type="SAM" id="Phobius"/>
    </source>
</evidence>
<keyword evidence="1" id="KW-0472">Membrane</keyword>
<feature type="transmembrane region" description="Helical" evidence="1">
    <location>
        <begin position="112"/>
        <end position="133"/>
    </location>
</feature>
<dbReference type="AlphaFoldDB" id="A0A098C473"/>
<feature type="transmembrane region" description="Helical" evidence="1">
    <location>
        <begin position="76"/>
        <end position="100"/>
    </location>
</feature>
<evidence type="ECO:0000313" key="3">
    <source>
        <dbReference type="Proteomes" id="UP000032417"/>
    </source>
</evidence>
<feature type="transmembrane region" description="Helical" evidence="1">
    <location>
        <begin position="268"/>
        <end position="289"/>
    </location>
</feature>
<dbReference type="EMBL" id="LN515532">
    <property type="protein sequence ID" value="CEA16727.1"/>
    <property type="molecule type" value="Genomic_DNA"/>
</dbReference>
<reference evidence="2 3" key="1">
    <citation type="submission" date="2014-08" db="EMBL/GenBank/DDBJ databases">
        <authorList>
            <person name="Wibberg D."/>
        </authorList>
    </citation>
    <scope>NUCLEOTIDE SEQUENCE [LARGE SCALE GENOMIC DNA]</scope>
    <source>
        <strain evidence="3">ING2-E5B</strain>
    </source>
</reference>
<accession>A0A098C473</accession>
<protein>
    <submittedName>
        <fullName evidence="2">Putative membrane protein</fullName>
    </submittedName>
</protein>
<feature type="transmembrane region" description="Helical" evidence="1">
    <location>
        <begin position="154"/>
        <end position="177"/>
    </location>
</feature>
<evidence type="ECO:0000313" key="2">
    <source>
        <dbReference type="EMBL" id="CEA16727.1"/>
    </source>
</evidence>
<feature type="transmembrane region" description="Helical" evidence="1">
    <location>
        <begin position="7"/>
        <end position="31"/>
    </location>
</feature>
<organism evidence="2 3">
    <name type="scientific">Fermentimonas caenicola</name>
    <dbReference type="NCBI Taxonomy" id="1562970"/>
    <lineage>
        <taxon>Bacteria</taxon>
        <taxon>Pseudomonadati</taxon>
        <taxon>Bacteroidota</taxon>
        <taxon>Bacteroidia</taxon>
        <taxon>Bacteroidales</taxon>
        <taxon>Dysgonomonadaceae</taxon>
        <taxon>Fermentimonas</taxon>
    </lineage>
</organism>
<keyword evidence="3" id="KW-1185">Reference proteome</keyword>
<dbReference type="KEGG" id="pbt:ING2E5B_1997"/>
<keyword evidence="1" id="KW-0812">Transmembrane</keyword>
<feature type="transmembrane region" description="Helical" evidence="1">
    <location>
        <begin position="51"/>
        <end position="69"/>
    </location>
</feature>
<proteinExistence type="predicted"/>
<gene>
    <name evidence="2" type="ORF">ING2E5B_1997</name>
</gene>
<dbReference type="STRING" id="1562970.ING2E5B_1997"/>
<dbReference type="HOGENOM" id="CLU_890973_0_0_10"/>
<feature type="transmembrane region" description="Helical" evidence="1">
    <location>
        <begin position="210"/>
        <end position="229"/>
    </location>
</feature>
<dbReference type="OrthoDB" id="1908465at2"/>
<feature type="transmembrane region" description="Helical" evidence="1">
    <location>
        <begin position="236"/>
        <end position="256"/>
    </location>
</feature>